<proteinExistence type="predicted"/>
<dbReference type="Proteomes" id="UP000293671">
    <property type="component" value="Unassembled WGS sequence"/>
</dbReference>
<gene>
    <name evidence="2" type="ORF">EV670_1741</name>
</gene>
<name>A0A4Q7VWD0_9BURK</name>
<reference evidence="2 3" key="1">
    <citation type="submission" date="2019-02" db="EMBL/GenBank/DDBJ databases">
        <title>Genomic Encyclopedia of Type Strains, Phase IV (KMG-IV): sequencing the most valuable type-strain genomes for metagenomic binning, comparative biology and taxonomic classification.</title>
        <authorList>
            <person name="Goeker M."/>
        </authorList>
    </citation>
    <scope>NUCLEOTIDE SEQUENCE [LARGE SCALE GENOMIC DNA]</scope>
    <source>
        <strain evidence="2 3">DSM 19570</strain>
    </source>
</reference>
<evidence type="ECO:0000256" key="1">
    <source>
        <dbReference type="SAM" id="MobiDB-lite"/>
    </source>
</evidence>
<feature type="compositionally biased region" description="Basic and acidic residues" evidence="1">
    <location>
        <begin position="7"/>
        <end position="20"/>
    </location>
</feature>
<protein>
    <submittedName>
        <fullName evidence="2">Uncharacterized protein</fullName>
    </submittedName>
</protein>
<dbReference type="RefSeq" id="WP_130431445.1">
    <property type="nucleotide sequence ID" value="NZ_SHKP01000005.1"/>
</dbReference>
<keyword evidence="3" id="KW-1185">Reference proteome</keyword>
<feature type="region of interest" description="Disordered" evidence="1">
    <location>
        <begin position="1"/>
        <end position="26"/>
    </location>
</feature>
<dbReference type="AlphaFoldDB" id="A0A4Q7VWD0"/>
<dbReference type="OrthoDB" id="1917183at2"/>
<comment type="caution">
    <text evidence="2">The sequence shown here is derived from an EMBL/GenBank/DDBJ whole genome shotgun (WGS) entry which is preliminary data.</text>
</comment>
<sequence>MSSTPADPDHGLDFRRDPRNGKRNTTPFAKAVFGATLHALGAQGASAALEAERDWRRHYPRHLLALTEAQLRADGAGALAAAGAGLDAAWSGIGFERGGRTLALAEAMRAPVAASLHTHVVRGQGAAAVERWRLPLRGRWLEGAELEDQIDRWLEAGVIEPGHARALRRVMAHPEWFDLSDRHVALLGAGSEAGPLQWLARWRANIVALDLPRPAVWQRIEAVVRAGNARLLLPLRDGGGSADWSELAGCDLLRATPEVGAWLCSLGVPLDLAAIAYADGATHVRVSLAMDAVMQVVCEAQPASSRMFMATPTDIFAVPARVAEAAMRAFAERRPGTRAADAVLGALSGGSLLQPHVGGLLDAGGGERAGIIDALVLQQGPNYALAKRLQQWRALLAWQRGERVSFNVTPSTTTTSVVKHPALKAGFAGAHHYAVEVFEPATTNAISAALWVHDLRHDEPAPAGHPLLRLAANANHGGLWRVGYLPRSALPLAAVRGLLGGTPA</sequence>
<evidence type="ECO:0000313" key="3">
    <source>
        <dbReference type="Proteomes" id="UP000293671"/>
    </source>
</evidence>
<dbReference type="EMBL" id="SHKP01000005">
    <property type="protein sequence ID" value="RZU01027.1"/>
    <property type="molecule type" value="Genomic_DNA"/>
</dbReference>
<accession>A0A4Q7VWD0</accession>
<organism evidence="2 3">
    <name type="scientific">Rivibacter subsaxonicus</name>
    <dbReference type="NCBI Taxonomy" id="457575"/>
    <lineage>
        <taxon>Bacteria</taxon>
        <taxon>Pseudomonadati</taxon>
        <taxon>Pseudomonadota</taxon>
        <taxon>Betaproteobacteria</taxon>
        <taxon>Burkholderiales</taxon>
        <taxon>Rivibacter</taxon>
    </lineage>
</organism>
<evidence type="ECO:0000313" key="2">
    <source>
        <dbReference type="EMBL" id="RZU01027.1"/>
    </source>
</evidence>